<keyword evidence="5 8" id="KW-0812">Transmembrane</keyword>
<dbReference type="PROSITE" id="PS51012">
    <property type="entry name" value="ABC_TM2"/>
    <property type="match status" value="1"/>
</dbReference>
<feature type="transmembrane region" description="Helical" evidence="8">
    <location>
        <begin position="20"/>
        <end position="38"/>
    </location>
</feature>
<evidence type="ECO:0000256" key="3">
    <source>
        <dbReference type="ARBA" id="ARBA00022448"/>
    </source>
</evidence>
<feature type="transmembrane region" description="Helical" evidence="8">
    <location>
        <begin position="198"/>
        <end position="219"/>
    </location>
</feature>
<feature type="domain" description="ABC transmembrane type-2" evidence="9">
    <location>
        <begin position="153"/>
        <end position="408"/>
    </location>
</feature>
<dbReference type="PANTHER" id="PTHR30294:SF29">
    <property type="entry name" value="MULTIDRUG ABC TRANSPORTER PERMEASE YBHS-RELATED"/>
    <property type="match status" value="1"/>
</dbReference>
<gene>
    <name evidence="10" type="ORF">ENN51_09690</name>
</gene>
<dbReference type="GO" id="GO:0140359">
    <property type="term" value="F:ABC-type transporter activity"/>
    <property type="evidence" value="ECO:0007669"/>
    <property type="project" value="InterPro"/>
</dbReference>
<evidence type="ECO:0000256" key="5">
    <source>
        <dbReference type="ARBA" id="ARBA00022692"/>
    </source>
</evidence>
<feature type="transmembrane region" description="Helical" evidence="8">
    <location>
        <begin position="332"/>
        <end position="360"/>
    </location>
</feature>
<evidence type="ECO:0000256" key="1">
    <source>
        <dbReference type="ARBA" id="ARBA00004651"/>
    </source>
</evidence>
<evidence type="ECO:0000256" key="2">
    <source>
        <dbReference type="ARBA" id="ARBA00007783"/>
    </source>
</evidence>
<dbReference type="Pfam" id="PF12698">
    <property type="entry name" value="ABC2_membrane_3"/>
    <property type="match status" value="1"/>
</dbReference>
<dbReference type="AlphaFoldDB" id="A0A7V0XGA5"/>
<proteinExistence type="inferred from homology"/>
<feature type="transmembrane region" description="Helical" evidence="8">
    <location>
        <begin position="380"/>
        <end position="405"/>
    </location>
</feature>
<dbReference type="InterPro" id="IPR051449">
    <property type="entry name" value="ABC-2_transporter_component"/>
</dbReference>
<reference evidence="10" key="1">
    <citation type="journal article" date="2020" name="mSystems">
        <title>Genome- and Community-Level Interaction Insights into Carbon Utilization and Element Cycling Functions of Hydrothermarchaeota in Hydrothermal Sediment.</title>
        <authorList>
            <person name="Zhou Z."/>
            <person name="Liu Y."/>
            <person name="Xu W."/>
            <person name="Pan J."/>
            <person name="Luo Z.H."/>
            <person name="Li M."/>
        </authorList>
    </citation>
    <scope>NUCLEOTIDE SEQUENCE [LARGE SCALE GENOMIC DNA]</scope>
    <source>
        <strain evidence="10">SpSt-1182</strain>
    </source>
</reference>
<comment type="subcellular location">
    <subcellularLocation>
        <location evidence="1">Cell membrane</location>
        <topology evidence="1">Multi-pass membrane protein</topology>
    </subcellularLocation>
</comment>
<evidence type="ECO:0000256" key="8">
    <source>
        <dbReference type="SAM" id="Phobius"/>
    </source>
</evidence>
<protein>
    <submittedName>
        <fullName evidence="10">ABC transporter permease</fullName>
    </submittedName>
</protein>
<comment type="caution">
    <text evidence="10">The sequence shown here is derived from an EMBL/GenBank/DDBJ whole genome shotgun (WGS) entry which is preliminary data.</text>
</comment>
<keyword evidence="6 8" id="KW-1133">Transmembrane helix</keyword>
<evidence type="ECO:0000256" key="6">
    <source>
        <dbReference type="ARBA" id="ARBA00022989"/>
    </source>
</evidence>
<sequence>MKTLLNVVVKEARELFTPHALAPMLIVLVIYGVIGRAIRSEREKQSGPQAVLLVDRDESGFGATVSRVLDQSGFIVLPAGTDTEAALALAREDDVAWVVVVPEGTGAAVAARADAELETYGVFQGFSVAQMVKGAQVRGLLQALNDELLRERVREAWPGEDPVRMMRALSVRPHVVVRERVAEGGPELLGELVMAQTFLIPVVLLMVIIIASQMIAASVGQEKENKTLETLLTVPVSRLTLVAGKMLGAALFALVASAMFMAAMASYMGAFAPEATGAGAALLAELGLRLGWTSWFLLGLVLFLSVLCALGLVTVLAAFADDARSAQLATTPVMVLVMLPFFLTTFFDIQVASTAVRVLVYAQPFSYPFLVPRALLFGEYAVVWGGLAFLAVFAALMVFIAAKLYSGDRILTARLSLRRR</sequence>
<keyword evidence="4" id="KW-1003">Cell membrane</keyword>
<feature type="transmembrane region" description="Helical" evidence="8">
    <location>
        <begin position="294"/>
        <end position="320"/>
    </location>
</feature>
<evidence type="ECO:0000256" key="7">
    <source>
        <dbReference type="ARBA" id="ARBA00023136"/>
    </source>
</evidence>
<dbReference type="InterPro" id="IPR013525">
    <property type="entry name" value="ABC2_TM"/>
</dbReference>
<feature type="transmembrane region" description="Helical" evidence="8">
    <location>
        <begin position="239"/>
        <end position="260"/>
    </location>
</feature>
<dbReference type="GO" id="GO:0005886">
    <property type="term" value="C:plasma membrane"/>
    <property type="evidence" value="ECO:0007669"/>
    <property type="project" value="UniProtKB-SubCell"/>
</dbReference>
<dbReference type="EMBL" id="DSBX01000374">
    <property type="protein sequence ID" value="HDR00537.1"/>
    <property type="molecule type" value="Genomic_DNA"/>
</dbReference>
<accession>A0A7V0XGA5</accession>
<organism evidence="10">
    <name type="scientific">candidate division WOR-3 bacterium</name>
    <dbReference type="NCBI Taxonomy" id="2052148"/>
    <lineage>
        <taxon>Bacteria</taxon>
        <taxon>Bacteria division WOR-3</taxon>
    </lineage>
</organism>
<name>A0A7V0XGA5_UNCW3</name>
<evidence type="ECO:0000256" key="4">
    <source>
        <dbReference type="ARBA" id="ARBA00022475"/>
    </source>
</evidence>
<comment type="similarity">
    <text evidence="2">Belongs to the ABC-2 integral membrane protein family.</text>
</comment>
<dbReference type="InterPro" id="IPR047817">
    <property type="entry name" value="ABC2_TM_bact-type"/>
</dbReference>
<keyword evidence="7 8" id="KW-0472">Membrane</keyword>
<evidence type="ECO:0000259" key="9">
    <source>
        <dbReference type="PROSITE" id="PS51012"/>
    </source>
</evidence>
<dbReference type="PANTHER" id="PTHR30294">
    <property type="entry name" value="MEMBRANE COMPONENT OF ABC TRANSPORTER YHHJ-RELATED"/>
    <property type="match status" value="1"/>
</dbReference>
<evidence type="ECO:0000313" key="10">
    <source>
        <dbReference type="EMBL" id="HDR00537.1"/>
    </source>
</evidence>
<dbReference type="Gene3D" id="3.40.1710.10">
    <property type="entry name" value="abc type-2 transporter like domain"/>
    <property type="match status" value="1"/>
</dbReference>
<keyword evidence="3" id="KW-0813">Transport</keyword>
<dbReference type="Proteomes" id="UP000885672">
    <property type="component" value="Unassembled WGS sequence"/>
</dbReference>